<feature type="coiled-coil region" evidence="1">
    <location>
        <begin position="756"/>
        <end position="856"/>
    </location>
</feature>
<keyword evidence="3" id="KW-1185">Reference proteome</keyword>
<evidence type="ECO:0000313" key="3">
    <source>
        <dbReference type="Proteomes" id="UP000290985"/>
    </source>
</evidence>
<reference evidence="2 3" key="1">
    <citation type="submission" date="2019-01" db="EMBL/GenBank/DDBJ databases">
        <authorList>
            <consortium name="Pathogen Informatics"/>
        </authorList>
    </citation>
    <scope>NUCLEOTIDE SEQUENCE [LARGE SCALE GENOMIC DNA]</scope>
    <source>
        <strain evidence="2 3">NCTC10181</strain>
    </source>
</reference>
<protein>
    <submittedName>
        <fullName evidence="2">Uncharacterized protein</fullName>
    </submittedName>
</protein>
<organism evidence="2 3">
    <name type="scientific">Mycoplasmopsis citelli</name>
    <dbReference type="NCBI Taxonomy" id="171281"/>
    <lineage>
        <taxon>Bacteria</taxon>
        <taxon>Bacillati</taxon>
        <taxon>Mycoplasmatota</taxon>
        <taxon>Mycoplasmoidales</taxon>
        <taxon>Metamycoplasmataceae</taxon>
        <taxon>Mycoplasmopsis</taxon>
    </lineage>
</organism>
<evidence type="ECO:0000256" key="1">
    <source>
        <dbReference type="SAM" id="Coils"/>
    </source>
</evidence>
<keyword evidence="1" id="KW-0175">Coiled coil</keyword>
<feature type="coiled-coil region" evidence="1">
    <location>
        <begin position="59"/>
        <end position="96"/>
    </location>
</feature>
<evidence type="ECO:0000313" key="2">
    <source>
        <dbReference type="EMBL" id="VEU74921.1"/>
    </source>
</evidence>
<feature type="coiled-coil region" evidence="1">
    <location>
        <begin position="193"/>
        <end position="227"/>
    </location>
</feature>
<dbReference type="KEGG" id="mcit:NCTC10181_00790"/>
<feature type="coiled-coil region" evidence="1">
    <location>
        <begin position="476"/>
        <end position="552"/>
    </location>
</feature>
<gene>
    <name evidence="2" type="ORF">NCTC10181_00790</name>
</gene>
<feature type="coiled-coil region" evidence="1">
    <location>
        <begin position="347"/>
        <end position="395"/>
    </location>
</feature>
<dbReference type="RefSeq" id="WP_129725700.1">
    <property type="nucleotide sequence ID" value="NZ_LR215036.1"/>
</dbReference>
<proteinExistence type="predicted"/>
<dbReference type="Proteomes" id="UP000290985">
    <property type="component" value="Chromosome"/>
</dbReference>
<accession>A0A449B2X9</accession>
<dbReference type="AlphaFoldDB" id="A0A449B2X9"/>
<dbReference type="EMBL" id="LR215036">
    <property type="protein sequence ID" value="VEU74921.1"/>
    <property type="molecule type" value="Genomic_DNA"/>
</dbReference>
<sequence length="1079" mass="124048">MKRIAKRHLLLALGGISLMGITSGIAIGITKNIYENQINKFNLEFQKYNFANKADKLKVQTLQSQNKNLQFIVQDLQQSNLNNENLNDLLNQLNQQKIFETGYKAFEKPLLTWKSNLAKKVSTLTKSLKNLLDKNNNLTKETQQGITNSLNKAKSLSKSLKDITFNDANSAVKAFKDVQKAQNIFLNQLNTSINLIVGQINKHNQEVNDLKEQIGQRDQKIKELSQKLTSQLSFYLKMISQFKKSLKDFEDFDFGQTDANQSEKIKTKIRKTLNLITRKKAIFTEILDQMKEFLVDDKDGNDYSDVQNYDLDTVQKTFEKIFKEYDLVRSSIIPLYKKSNQEKGLQIVDQAKQISSLESQNKTLQTQIDSLNTQKTNLEENLSKTKEDLMNHLNSVLENQITVLGGIEQTIRSTDDLNAESLANRLKNQINTLKELKNKYTAENYAQTFTPIVNQTLAFAQQIIEEYKISIVVPLRFKYQNTLENLNTTKEQLQDIQLQLASKQKELEDTQNSLALIQTQLSESKNSLVFTQNQLETLNNEITANKEEALNNFNAIKAIYDNLKVKANTLINKANSSINLESLRTQLNQSILNIEDTDTLEQRQSKINSLINLSTNFNNTYGDILQKDYDAKAKVLEDSITSLRTSKNELQGTVNSLQEKQTTFSNTLATDITKILQDYNQRKSEATAFISKAKEYKIDTSELNQLLQLSDLQVPRNSFDEQSNFINEYTTRIMNLTSKSISLQNEIINEIKTKTSQEISNKNNNSNNKIKKLKTEKDNLQKNLDLANLEIKGKAITIGHLTNQVEDLEEQVRTWKSKANNSEIQKNLLSLKEQEIQQKNTEISQLNSQIQSQNNLINENKVKLSKAQSDLITMTKNYTKYKDVILKSNVYKNATQGQGVWLKNNYFNQAVTGYSDVEHYKDHIDYGKYFTLLNPGTEPEKVSVINKFKVRVRNPQALKHTFRVYYIDTYQSDDAKKLKYTDIEYDHQKLFETKDHTYYSKIETSETGDSLYLQTTTEYLILRLTNDNLNQIEFTDVIASSSSIYDEERYGENPADDFAMKPTLSSRYPVVGIEEIEKN</sequence>
<name>A0A449B2X9_9BACT</name>